<sequence>MFKTSYLREVRKEKYERSDVFDEEPDVSETSAGISAIQGWESLQELNSRFARYINRARVLEQRNAVFRKQLETLQRMEEASGLEEAFTEQIEVNRQRIRELSSDHAKLERELKDACRMMDEYTSKYRNECDYQEQLRGTLEQLNKEADSALLRNLEYQIQSQFLQDDINSTRDRHKKNLAEIQTYVNILQQINQTLPLVPNVSVGISEEQEKLLAQRKVPGLQSQLEEYKSALCQLQAQKQRLQTETSVLEQAIKSTQETYDDEIQMYNEQIESLRKEIEEAERALEKFTSECRHLAMYQTSLENELERYKRIIENEDNRLNSAIIGTPITLFTTNYRYTHTPTASSRGRDITQAIQDITSIKPRQKILAKRVLKKKELTPRDVIDNGQEEKNGEPMERHPDEETKGIPSEEVQKERVKEQRSVPTGLSPQDVPDGAQISKAFDTLCNIVRDRMRKYKKPEPIADFYTKGRYVLVTGDGSYLDPCFYTSTPSAGHIYVTIRDGMMYPYEPYGRSTPSPPPPQPMTGPRPLSPTQPLNGKEGNKGERGKDNGGKGKQKSGEPQPHSKDPSPVPPPGGPSSGPKDSTPAAHQSKKNKDDGGPNGPTPKPVPRGASTSSSSSSSTSTSTSTSSGSFTPDTMSYEKVEVVESVEKFSNDRKVKGYEETSMVVETTIEKSSKKKH</sequence>
<protein>
    <recommendedName>
        <fullName evidence="4">Filensin</fullName>
    </recommendedName>
    <alternativeName>
        <fullName evidence="14">Beaded filament structural protein 1</fullName>
    </alternativeName>
</protein>
<keyword evidence="6" id="KW-0963">Cytoplasm</keyword>
<feature type="compositionally biased region" description="Basic and acidic residues" evidence="16">
    <location>
        <begin position="380"/>
        <end position="406"/>
    </location>
</feature>
<feature type="compositionally biased region" description="Pro residues" evidence="16">
    <location>
        <begin position="516"/>
        <end position="532"/>
    </location>
</feature>
<dbReference type="PROSITE" id="PS51842">
    <property type="entry name" value="IF_ROD_2"/>
    <property type="match status" value="1"/>
</dbReference>
<keyword evidence="9" id="KW-0677">Repeat</keyword>
<dbReference type="KEGG" id="lcf:108897257"/>
<dbReference type="Gene3D" id="1.20.5.1160">
    <property type="entry name" value="Vasodilator-stimulated phosphoprotein"/>
    <property type="match status" value="1"/>
</dbReference>
<evidence type="ECO:0000313" key="19">
    <source>
        <dbReference type="RefSeq" id="XP_018552313.2"/>
    </source>
</evidence>
<evidence type="ECO:0000256" key="7">
    <source>
        <dbReference type="ARBA" id="ARBA00022553"/>
    </source>
</evidence>
<keyword evidence="11 15" id="KW-0175">Coiled coil</keyword>
<dbReference type="PANTHER" id="PTHR14069">
    <property type="entry name" value="FILENSIN"/>
    <property type="match status" value="1"/>
</dbReference>
<dbReference type="Proteomes" id="UP000694890">
    <property type="component" value="Linkage group LG16_LG22"/>
</dbReference>
<reference evidence="19" key="1">
    <citation type="submission" date="2025-08" db="UniProtKB">
        <authorList>
            <consortium name="RefSeq"/>
        </authorList>
    </citation>
    <scope>IDENTIFICATION</scope>
    <source>
        <tissue evidence="19">Brain</tissue>
    </source>
</reference>
<dbReference type="GO" id="GO:0005882">
    <property type="term" value="C:intermediate filament"/>
    <property type="evidence" value="ECO:0007669"/>
    <property type="project" value="UniProtKB-KW"/>
</dbReference>
<dbReference type="InterPro" id="IPR039008">
    <property type="entry name" value="IF_rod_dom"/>
</dbReference>
<evidence type="ECO:0000256" key="3">
    <source>
        <dbReference type="ARBA" id="ARBA00004544"/>
    </source>
</evidence>
<feature type="region of interest" description="Disordered" evidence="16">
    <location>
        <begin position="380"/>
        <end position="436"/>
    </location>
</feature>
<dbReference type="RefSeq" id="XP_018552313.2">
    <property type="nucleotide sequence ID" value="XM_018696797.2"/>
</dbReference>
<dbReference type="PANTHER" id="PTHR14069:SF0">
    <property type="entry name" value="FILENSIN"/>
    <property type="match status" value="1"/>
</dbReference>
<evidence type="ECO:0000256" key="5">
    <source>
        <dbReference type="ARBA" id="ARBA00022475"/>
    </source>
</evidence>
<feature type="coiled-coil region" evidence="15">
    <location>
        <begin position="222"/>
        <end position="320"/>
    </location>
</feature>
<evidence type="ECO:0000256" key="1">
    <source>
        <dbReference type="ARBA" id="ARBA00004245"/>
    </source>
</evidence>
<dbReference type="Gene3D" id="1.20.5.170">
    <property type="match status" value="1"/>
</dbReference>
<evidence type="ECO:0000256" key="11">
    <source>
        <dbReference type="ARBA" id="ARBA00023054"/>
    </source>
</evidence>
<keyword evidence="13" id="KW-0206">Cytoskeleton</keyword>
<evidence type="ECO:0000256" key="4">
    <source>
        <dbReference type="ARBA" id="ARBA00019025"/>
    </source>
</evidence>
<keyword evidence="12" id="KW-0472">Membrane</keyword>
<feature type="compositionally biased region" description="Basic and acidic residues" evidence="16">
    <location>
        <begin position="412"/>
        <end position="422"/>
    </location>
</feature>
<dbReference type="GO" id="GO:0070307">
    <property type="term" value="P:lens fiber cell development"/>
    <property type="evidence" value="ECO:0007669"/>
    <property type="project" value="TreeGrafter"/>
</dbReference>
<dbReference type="GO" id="GO:0005886">
    <property type="term" value="C:plasma membrane"/>
    <property type="evidence" value="ECO:0007669"/>
    <property type="project" value="UniProtKB-SubCell"/>
</dbReference>
<feature type="domain" description="IF rod" evidence="17">
    <location>
        <begin position="39"/>
        <end position="321"/>
    </location>
</feature>
<proteinExistence type="predicted"/>
<dbReference type="InterPro" id="IPR042358">
    <property type="entry name" value="BFSP1"/>
</dbReference>
<comment type="subcellular location">
    <subcellularLocation>
        <location evidence="2">Cell membrane</location>
        <topology evidence="2">Peripheral membrane protein</topology>
        <orientation evidence="2">Cytoplasmic side</orientation>
    </subcellularLocation>
    <subcellularLocation>
        <location evidence="3">Cytoplasm</location>
        <location evidence="3">Cell cortex</location>
    </subcellularLocation>
    <subcellularLocation>
        <location evidence="1">Cytoplasm</location>
        <location evidence="1">Cytoskeleton</location>
    </subcellularLocation>
</comment>
<keyword evidence="8" id="KW-0273">Eye lens protein</keyword>
<dbReference type="GO" id="GO:0005938">
    <property type="term" value="C:cell cortex"/>
    <property type="evidence" value="ECO:0007669"/>
    <property type="project" value="UniProtKB-SubCell"/>
</dbReference>
<keyword evidence="5" id="KW-1003">Cell membrane</keyword>
<evidence type="ECO:0000256" key="14">
    <source>
        <dbReference type="ARBA" id="ARBA00031415"/>
    </source>
</evidence>
<evidence type="ECO:0000256" key="13">
    <source>
        <dbReference type="ARBA" id="ARBA00023212"/>
    </source>
</evidence>
<feature type="region of interest" description="Disordered" evidence="16">
    <location>
        <begin position="509"/>
        <end position="637"/>
    </location>
</feature>
<gene>
    <name evidence="19" type="primary">LOC108897257</name>
</gene>
<keyword evidence="10" id="KW-0403">Intermediate filament</keyword>
<dbReference type="SUPFAM" id="SSF64593">
    <property type="entry name" value="Intermediate filament protein, coiled coil region"/>
    <property type="match status" value="2"/>
</dbReference>
<evidence type="ECO:0000256" key="10">
    <source>
        <dbReference type="ARBA" id="ARBA00022754"/>
    </source>
</evidence>
<dbReference type="GO" id="GO:0005212">
    <property type="term" value="F:structural constituent of eye lens"/>
    <property type="evidence" value="ECO:0007669"/>
    <property type="project" value="UniProtKB-KW"/>
</dbReference>
<dbReference type="GeneID" id="108897257"/>
<feature type="coiled-coil region" evidence="15">
    <location>
        <begin position="43"/>
        <end position="160"/>
    </location>
</feature>
<evidence type="ECO:0000256" key="15">
    <source>
        <dbReference type="SAM" id="Coils"/>
    </source>
</evidence>
<accession>A0AAJ7VG95</accession>
<evidence type="ECO:0000256" key="9">
    <source>
        <dbReference type="ARBA" id="ARBA00022737"/>
    </source>
</evidence>
<evidence type="ECO:0000256" key="6">
    <source>
        <dbReference type="ARBA" id="ARBA00022490"/>
    </source>
</evidence>
<evidence type="ECO:0000259" key="17">
    <source>
        <dbReference type="PROSITE" id="PS51842"/>
    </source>
</evidence>
<organism evidence="18 19">
    <name type="scientific">Lates calcarifer</name>
    <name type="common">Barramundi</name>
    <name type="synonym">Holocentrus calcarifer</name>
    <dbReference type="NCBI Taxonomy" id="8187"/>
    <lineage>
        <taxon>Eukaryota</taxon>
        <taxon>Metazoa</taxon>
        <taxon>Chordata</taxon>
        <taxon>Craniata</taxon>
        <taxon>Vertebrata</taxon>
        <taxon>Euteleostomi</taxon>
        <taxon>Actinopterygii</taxon>
        <taxon>Neopterygii</taxon>
        <taxon>Teleostei</taxon>
        <taxon>Neoteleostei</taxon>
        <taxon>Acanthomorphata</taxon>
        <taxon>Carangaria</taxon>
        <taxon>Carangaria incertae sedis</taxon>
        <taxon>Centropomidae</taxon>
        <taxon>Lates</taxon>
    </lineage>
</organism>
<feature type="compositionally biased region" description="Basic and acidic residues" evidence="16">
    <location>
        <begin position="540"/>
        <end position="552"/>
    </location>
</feature>
<dbReference type="SMART" id="SM01391">
    <property type="entry name" value="Filament"/>
    <property type="match status" value="1"/>
</dbReference>
<dbReference type="AlphaFoldDB" id="A0AAJ7VG95"/>
<name>A0AAJ7VG95_LATCA</name>
<keyword evidence="7" id="KW-0597">Phosphoprotein</keyword>
<evidence type="ECO:0000256" key="12">
    <source>
        <dbReference type="ARBA" id="ARBA00023136"/>
    </source>
</evidence>
<feature type="compositionally biased region" description="Low complexity" evidence="16">
    <location>
        <begin position="613"/>
        <end position="630"/>
    </location>
</feature>
<evidence type="ECO:0000256" key="8">
    <source>
        <dbReference type="ARBA" id="ARBA00022613"/>
    </source>
</evidence>
<evidence type="ECO:0000256" key="16">
    <source>
        <dbReference type="SAM" id="MobiDB-lite"/>
    </source>
</evidence>
<evidence type="ECO:0000313" key="18">
    <source>
        <dbReference type="Proteomes" id="UP000694890"/>
    </source>
</evidence>
<evidence type="ECO:0000256" key="2">
    <source>
        <dbReference type="ARBA" id="ARBA00004413"/>
    </source>
</evidence>
<dbReference type="Pfam" id="PF00038">
    <property type="entry name" value="Filament"/>
    <property type="match status" value="1"/>
</dbReference>